<evidence type="ECO:0000313" key="11">
    <source>
        <dbReference type="EMBL" id="CAJ1962880.1"/>
    </source>
</evidence>
<dbReference type="InterPro" id="IPR000743">
    <property type="entry name" value="Glyco_hydro_28"/>
</dbReference>
<keyword evidence="10" id="KW-0732">Signal</keyword>
<evidence type="ECO:0000256" key="7">
    <source>
        <dbReference type="ARBA" id="ARBA00023316"/>
    </source>
</evidence>
<name>A0AA86T4P0_9FABA</name>
<dbReference type="SMART" id="SM00710">
    <property type="entry name" value="PbH1"/>
    <property type="match status" value="4"/>
</dbReference>
<dbReference type="PANTHER" id="PTHR31375">
    <property type="match status" value="1"/>
</dbReference>
<dbReference type="EMBL" id="OY731403">
    <property type="protein sequence ID" value="CAJ1962880.1"/>
    <property type="molecule type" value="Genomic_DNA"/>
</dbReference>
<evidence type="ECO:0000256" key="4">
    <source>
        <dbReference type="ARBA" id="ARBA00022525"/>
    </source>
</evidence>
<comment type="subcellular location">
    <subcellularLocation>
        <location evidence="1">Secreted</location>
        <location evidence="1">Cell wall</location>
    </subcellularLocation>
</comment>
<keyword evidence="7" id="KW-0961">Cell wall biogenesis/degradation</keyword>
<accession>A0AA86T4P0</accession>
<keyword evidence="3" id="KW-0134">Cell wall</keyword>
<keyword evidence="6 9" id="KW-0326">Glycosidase</keyword>
<feature type="signal peptide" evidence="10">
    <location>
        <begin position="1"/>
        <end position="38"/>
    </location>
</feature>
<keyword evidence="4" id="KW-0964">Secreted</keyword>
<dbReference type="AlphaFoldDB" id="A0AA86T4P0"/>
<comment type="similarity">
    <text evidence="2 9">Belongs to the glycosyl hydrolase 28 family.</text>
</comment>
<dbReference type="InterPro" id="IPR006626">
    <property type="entry name" value="PbH1"/>
</dbReference>
<keyword evidence="5 9" id="KW-0378">Hydrolase</keyword>
<evidence type="ECO:0000256" key="2">
    <source>
        <dbReference type="ARBA" id="ARBA00008834"/>
    </source>
</evidence>
<organism evidence="11 12">
    <name type="scientific">Sphenostylis stenocarpa</name>
    <dbReference type="NCBI Taxonomy" id="92480"/>
    <lineage>
        <taxon>Eukaryota</taxon>
        <taxon>Viridiplantae</taxon>
        <taxon>Streptophyta</taxon>
        <taxon>Embryophyta</taxon>
        <taxon>Tracheophyta</taxon>
        <taxon>Spermatophyta</taxon>
        <taxon>Magnoliopsida</taxon>
        <taxon>eudicotyledons</taxon>
        <taxon>Gunneridae</taxon>
        <taxon>Pentapetalae</taxon>
        <taxon>rosids</taxon>
        <taxon>fabids</taxon>
        <taxon>Fabales</taxon>
        <taxon>Fabaceae</taxon>
        <taxon>Papilionoideae</taxon>
        <taxon>50 kb inversion clade</taxon>
        <taxon>NPAAA clade</taxon>
        <taxon>indigoferoid/millettioid clade</taxon>
        <taxon>Phaseoleae</taxon>
        <taxon>Sphenostylis</taxon>
    </lineage>
</organism>
<dbReference type="Gene3D" id="2.160.20.10">
    <property type="entry name" value="Single-stranded right-handed beta-helix, Pectin lyase-like"/>
    <property type="match status" value="1"/>
</dbReference>
<evidence type="ECO:0008006" key="13">
    <source>
        <dbReference type="Google" id="ProtNLM"/>
    </source>
</evidence>
<dbReference type="GO" id="GO:0071555">
    <property type="term" value="P:cell wall organization"/>
    <property type="evidence" value="ECO:0007669"/>
    <property type="project" value="UniProtKB-KW"/>
</dbReference>
<dbReference type="InterPro" id="IPR011050">
    <property type="entry name" value="Pectin_lyase_fold/virulence"/>
</dbReference>
<gene>
    <name evidence="11" type="ORF">AYBTSS11_LOCUS19481</name>
</gene>
<reference evidence="11" key="1">
    <citation type="submission" date="2023-10" db="EMBL/GenBank/DDBJ databases">
        <authorList>
            <person name="Domelevo Entfellner J.-B."/>
        </authorList>
    </citation>
    <scope>NUCLEOTIDE SEQUENCE</scope>
</reference>
<dbReference type="SUPFAM" id="SSF51126">
    <property type="entry name" value="Pectin lyase-like"/>
    <property type="match status" value="1"/>
</dbReference>
<evidence type="ECO:0000313" key="12">
    <source>
        <dbReference type="Proteomes" id="UP001189624"/>
    </source>
</evidence>
<feature type="chain" id="PRO_5041679494" description="Polygalacturonase" evidence="10">
    <location>
        <begin position="39"/>
        <end position="424"/>
    </location>
</feature>
<dbReference type="Gramene" id="rna-AYBTSS11_LOCUS19481">
    <property type="protein sequence ID" value="CAJ1962880.1"/>
    <property type="gene ID" value="gene-AYBTSS11_LOCUS19481"/>
</dbReference>
<dbReference type="InterPro" id="IPR012334">
    <property type="entry name" value="Pectin_lyas_fold"/>
</dbReference>
<dbReference type="GO" id="GO:0005975">
    <property type="term" value="P:carbohydrate metabolic process"/>
    <property type="evidence" value="ECO:0007669"/>
    <property type="project" value="InterPro"/>
</dbReference>
<evidence type="ECO:0000256" key="5">
    <source>
        <dbReference type="ARBA" id="ARBA00022801"/>
    </source>
</evidence>
<dbReference type="Proteomes" id="UP001189624">
    <property type="component" value="Chromosome 6"/>
</dbReference>
<evidence type="ECO:0000256" key="1">
    <source>
        <dbReference type="ARBA" id="ARBA00004191"/>
    </source>
</evidence>
<dbReference type="GO" id="GO:0004650">
    <property type="term" value="F:polygalacturonase activity"/>
    <property type="evidence" value="ECO:0007669"/>
    <property type="project" value="InterPro"/>
</dbReference>
<sequence length="424" mass="45688">MPNPPPPSSSPPPTSLSLLITFSFLFLFPCSLVTPSLAKSTSYNVLDFGAIPDGTTDATNAFLSAWDKACASPKPSSIHVPQGEFLIGRAVTFRGPCSNNAISITIRATLLAPSQYTFVGNALHWFTFDQVKGVSIHGGEFDARGSFLWNCKNKPSLNCPIGAAIQNYESEETLGLTNSEHIVITGLTSLNSQLFHILINGCHNVKIHGVKLMADGNSPNTDGIHVQFSTDITILKPRIRTGDDCISVGPGSKNLWIEDVACGPGHGISIGSLGWDLDEPGVKNVTVIKTTFSKTQNGFRIKSWGRPTSGFVEDVHFEHAIMSYVQNPILIDQNYCPYRTGCPSQASGVKISDVSYKDIHGTSATLVAVKFDCSAEEPCERITMEDVKLFYKNQPPQAMCNHAGGTTIGVSFVVPPSFSTRNSS</sequence>
<evidence type="ECO:0000256" key="6">
    <source>
        <dbReference type="ARBA" id="ARBA00023295"/>
    </source>
</evidence>
<evidence type="ECO:0000256" key="10">
    <source>
        <dbReference type="SAM" id="SignalP"/>
    </source>
</evidence>
<feature type="active site" evidence="8">
    <location>
        <position position="266"/>
    </location>
</feature>
<dbReference type="PROSITE" id="PS00502">
    <property type="entry name" value="POLYGALACTURONASE"/>
    <property type="match status" value="1"/>
</dbReference>
<evidence type="ECO:0000256" key="9">
    <source>
        <dbReference type="RuleBase" id="RU361169"/>
    </source>
</evidence>
<keyword evidence="12" id="KW-1185">Reference proteome</keyword>
<evidence type="ECO:0000256" key="8">
    <source>
        <dbReference type="PROSITE-ProRule" id="PRU10052"/>
    </source>
</evidence>
<proteinExistence type="inferred from homology"/>
<protein>
    <recommendedName>
        <fullName evidence="13">Polygalacturonase</fullName>
    </recommendedName>
</protein>
<evidence type="ECO:0000256" key="3">
    <source>
        <dbReference type="ARBA" id="ARBA00022512"/>
    </source>
</evidence>
<dbReference type="FunFam" id="2.160.20.10:FF:000004">
    <property type="entry name" value="Pectin lyase-like superfamily protein"/>
    <property type="match status" value="1"/>
</dbReference>
<dbReference type="Pfam" id="PF00295">
    <property type="entry name" value="Glyco_hydro_28"/>
    <property type="match status" value="1"/>
</dbReference>